<dbReference type="Pfam" id="PF00209">
    <property type="entry name" value="SNF"/>
    <property type="match status" value="1"/>
</dbReference>
<dbReference type="GO" id="GO:0089718">
    <property type="term" value="P:amino acid import across plasma membrane"/>
    <property type="evidence" value="ECO:0007669"/>
    <property type="project" value="TreeGrafter"/>
</dbReference>
<dbReference type="GO" id="GO:0005886">
    <property type="term" value="C:plasma membrane"/>
    <property type="evidence" value="ECO:0007669"/>
    <property type="project" value="TreeGrafter"/>
</dbReference>
<evidence type="ECO:0000256" key="1">
    <source>
        <dbReference type="ARBA" id="ARBA00004141"/>
    </source>
</evidence>
<protein>
    <submittedName>
        <fullName evidence="8">Uncharacterized protein</fullName>
    </submittedName>
</protein>
<dbReference type="EMBL" id="JADWDJ010000014">
    <property type="protein sequence ID" value="KAG5270131.1"/>
    <property type="molecule type" value="Genomic_DNA"/>
</dbReference>
<comment type="caution">
    <text evidence="8">The sequence shown here is derived from an EMBL/GenBank/DDBJ whole genome shotgun (WGS) entry which is preliminary data.</text>
</comment>
<evidence type="ECO:0000256" key="5">
    <source>
        <dbReference type="ARBA" id="ARBA00023136"/>
    </source>
</evidence>
<evidence type="ECO:0000313" key="8">
    <source>
        <dbReference type="EMBL" id="KAG5270131.1"/>
    </source>
</evidence>
<dbReference type="InterPro" id="IPR000175">
    <property type="entry name" value="Na/ntran_symport"/>
</dbReference>
<keyword evidence="9" id="KW-1185">Reference proteome</keyword>
<sequence>MDFSDQKDMLRQPANSPAGFGSPHQPEGAVGVITNKPENGLPSDTHSAPPPDSAGTAPQTDGTTVHGKAMSDAMANQGAMRSTVEQNNATGNWTTMSQTTIILGTDGNTSVLPGTVSGENDDDDESGDENKVRGNWTNKLDFILSMVGYAVGLGNVWRFPYLAFQNGGGKGS</sequence>
<keyword evidence="2" id="KW-0813">Transport</keyword>
<organism evidence="8 9">
    <name type="scientific">Alosa alosa</name>
    <name type="common">allis shad</name>
    <dbReference type="NCBI Taxonomy" id="278164"/>
    <lineage>
        <taxon>Eukaryota</taxon>
        <taxon>Metazoa</taxon>
        <taxon>Chordata</taxon>
        <taxon>Craniata</taxon>
        <taxon>Vertebrata</taxon>
        <taxon>Euteleostomi</taxon>
        <taxon>Actinopterygii</taxon>
        <taxon>Neopterygii</taxon>
        <taxon>Teleostei</taxon>
        <taxon>Clupei</taxon>
        <taxon>Clupeiformes</taxon>
        <taxon>Clupeoidei</taxon>
        <taxon>Clupeidae</taxon>
        <taxon>Alosa</taxon>
    </lineage>
</organism>
<feature type="compositionally biased region" description="Basic and acidic residues" evidence="7">
    <location>
        <begin position="1"/>
        <end position="10"/>
    </location>
</feature>
<keyword evidence="3" id="KW-0812">Transmembrane</keyword>
<reference evidence="8" key="1">
    <citation type="submission" date="2020-10" db="EMBL/GenBank/DDBJ databases">
        <title>Chromosome-scale genome assembly of the Allis shad, Alosa alosa.</title>
        <authorList>
            <person name="Margot Z."/>
            <person name="Christophe K."/>
            <person name="Cabau C."/>
            <person name="Louis A."/>
            <person name="Berthelot C."/>
            <person name="Parey E."/>
            <person name="Roest Crollius H."/>
            <person name="Montfort J."/>
            <person name="Robinson-Rechavi M."/>
            <person name="Bucao C."/>
            <person name="Bouchez O."/>
            <person name="Gislard M."/>
            <person name="Lluch J."/>
            <person name="Milhes M."/>
            <person name="Lampietro C."/>
            <person name="Lopez Roques C."/>
            <person name="Donnadieu C."/>
            <person name="Braasch I."/>
            <person name="Desvignes T."/>
            <person name="Postlethwait J."/>
            <person name="Bobe J."/>
            <person name="Guiguen Y."/>
        </authorList>
    </citation>
    <scope>NUCLEOTIDE SEQUENCE</scope>
    <source>
        <strain evidence="8">M-15738</strain>
        <tissue evidence="8">Blood</tissue>
    </source>
</reference>
<dbReference type="Proteomes" id="UP000823561">
    <property type="component" value="Chromosome 14"/>
</dbReference>
<feature type="binding site" evidence="6">
    <location>
        <position position="148"/>
    </location>
    <ligand>
        <name>Na(+)</name>
        <dbReference type="ChEBI" id="CHEBI:29101"/>
        <label>1</label>
    </ligand>
</feature>
<gene>
    <name evidence="8" type="ORF">AALO_G00189080</name>
</gene>
<evidence type="ECO:0000256" key="6">
    <source>
        <dbReference type="PIRSR" id="PIRSR600175-1"/>
    </source>
</evidence>
<dbReference type="PANTHER" id="PTHR11616:SF241">
    <property type="entry name" value="SODIUM- AND CHLORIDE-DEPENDENT GLYCINE TRANSPORTER 2"/>
    <property type="match status" value="1"/>
</dbReference>
<evidence type="ECO:0000256" key="7">
    <source>
        <dbReference type="SAM" id="MobiDB-lite"/>
    </source>
</evidence>
<feature type="compositionally biased region" description="Polar residues" evidence="7">
    <location>
        <begin position="79"/>
        <end position="92"/>
    </location>
</feature>
<dbReference type="GO" id="GO:0005283">
    <property type="term" value="F:amino acid:sodium symporter activity"/>
    <property type="evidence" value="ECO:0007669"/>
    <property type="project" value="TreeGrafter"/>
</dbReference>
<evidence type="ECO:0000313" key="9">
    <source>
        <dbReference type="Proteomes" id="UP000823561"/>
    </source>
</evidence>
<keyword evidence="4" id="KW-1133">Transmembrane helix</keyword>
<keyword evidence="5" id="KW-0472">Membrane</keyword>
<evidence type="ECO:0000256" key="2">
    <source>
        <dbReference type="ARBA" id="ARBA00022448"/>
    </source>
</evidence>
<feature type="region of interest" description="Disordered" evidence="7">
    <location>
        <begin position="1"/>
        <end position="67"/>
    </location>
</feature>
<dbReference type="GO" id="GO:0046872">
    <property type="term" value="F:metal ion binding"/>
    <property type="evidence" value="ECO:0007669"/>
    <property type="project" value="UniProtKB-KW"/>
</dbReference>
<feature type="region of interest" description="Disordered" evidence="7">
    <location>
        <begin position="104"/>
        <end position="132"/>
    </location>
</feature>
<evidence type="ECO:0000256" key="4">
    <source>
        <dbReference type="ARBA" id="ARBA00022989"/>
    </source>
</evidence>
<keyword evidence="6" id="KW-0915">Sodium</keyword>
<comment type="subcellular location">
    <subcellularLocation>
        <location evidence="1">Membrane</location>
        <topology evidence="1">Multi-pass membrane protein</topology>
    </subcellularLocation>
</comment>
<evidence type="ECO:0000256" key="3">
    <source>
        <dbReference type="ARBA" id="ARBA00022692"/>
    </source>
</evidence>
<feature type="region of interest" description="Disordered" evidence="7">
    <location>
        <begin position="73"/>
        <end position="92"/>
    </location>
</feature>
<dbReference type="InterPro" id="IPR037272">
    <property type="entry name" value="SNS_sf"/>
</dbReference>
<proteinExistence type="predicted"/>
<feature type="binding site" evidence="6">
    <location>
        <position position="155"/>
    </location>
    <ligand>
        <name>Na(+)</name>
        <dbReference type="ChEBI" id="CHEBI:29101"/>
        <label>1</label>
    </ligand>
</feature>
<feature type="binding site" evidence="6">
    <location>
        <position position="150"/>
    </location>
    <ligand>
        <name>Na(+)</name>
        <dbReference type="ChEBI" id="CHEBI:29101"/>
        <label>1</label>
    </ligand>
</feature>
<feature type="binding site" evidence="6">
    <location>
        <position position="151"/>
    </location>
    <ligand>
        <name>Na(+)</name>
        <dbReference type="ChEBI" id="CHEBI:29101"/>
        <label>1</label>
    </ligand>
</feature>
<dbReference type="PANTHER" id="PTHR11616">
    <property type="entry name" value="SODIUM/CHLORIDE DEPENDENT TRANSPORTER"/>
    <property type="match status" value="1"/>
</dbReference>
<dbReference type="PROSITE" id="PS50267">
    <property type="entry name" value="NA_NEUROTRAN_SYMP_3"/>
    <property type="match status" value="1"/>
</dbReference>
<name>A0AAV6GBQ1_9TELE</name>
<dbReference type="SUPFAM" id="SSF161070">
    <property type="entry name" value="SNF-like"/>
    <property type="match status" value="1"/>
</dbReference>
<accession>A0AAV6GBQ1</accession>
<dbReference type="AlphaFoldDB" id="A0AAV6GBQ1"/>
<keyword evidence="6" id="KW-0479">Metal-binding</keyword>